<dbReference type="InterPro" id="IPR021739">
    <property type="entry name" value="SaV-like"/>
</dbReference>
<reference evidence="1 2" key="1">
    <citation type="submission" date="2018-01" db="EMBL/GenBank/DDBJ databases">
        <title>Bacillus asahii Genome sequencing and assembly.</title>
        <authorList>
            <person name="Jiang H."/>
            <person name="Feng Y."/>
            <person name="Zhao F."/>
            <person name="Lin X."/>
        </authorList>
    </citation>
    <scope>NUCLEOTIDE SEQUENCE [LARGE SCALE GENOMIC DNA]</scope>
    <source>
        <strain evidence="1 2">OM18</strain>
    </source>
</reference>
<protein>
    <submittedName>
        <fullName evidence="1">Gp62 protein</fullName>
    </submittedName>
</protein>
<dbReference type="OrthoDB" id="1684418at2"/>
<gene>
    <name evidence="1" type="ORF">BAOM_2970</name>
</gene>
<organism evidence="1 2">
    <name type="scientific">Peribacillus asahii</name>
    <dbReference type="NCBI Taxonomy" id="228899"/>
    <lineage>
        <taxon>Bacteria</taxon>
        <taxon>Bacillati</taxon>
        <taxon>Bacillota</taxon>
        <taxon>Bacilli</taxon>
        <taxon>Bacillales</taxon>
        <taxon>Bacillaceae</taxon>
        <taxon>Peribacillus</taxon>
    </lineage>
</organism>
<dbReference type="RefSeq" id="WP_127760727.1">
    <property type="nucleotide sequence ID" value="NZ_CP026095.1"/>
</dbReference>
<evidence type="ECO:0000313" key="1">
    <source>
        <dbReference type="EMBL" id="AZV43579.1"/>
    </source>
</evidence>
<sequence length="207" mass="24188">MTDYKIDEVAVINTKSRDLSEYNGERVLIVDKLLDHLQSDYEVKFSWGEKVKVRADELTPIKDKYKYLKLKVGDDIGLLYENEDKVRVSKIDWINEQVEIQYDNENFKVVKLSDVILENDAELEWVKVTDKVENKEDVVNNPSHYKSGGIETLDYIKAKTKPEAFQGFLVGNVIKYISRYEHKNGLEDLKKAKFYLDKLITEKESVK</sequence>
<proteinExistence type="predicted"/>
<dbReference type="EMBL" id="CP026095">
    <property type="protein sequence ID" value="AZV43579.1"/>
    <property type="molecule type" value="Genomic_DNA"/>
</dbReference>
<evidence type="ECO:0000313" key="2">
    <source>
        <dbReference type="Proteomes" id="UP000283095"/>
    </source>
</evidence>
<name>A0A3T0KT11_9BACI</name>
<accession>A0A3T0KT11</accession>
<dbReference type="Pfam" id="PF11753">
    <property type="entry name" value="DUF3310"/>
    <property type="match status" value="1"/>
</dbReference>
<dbReference type="KEGG" id="pasa:BAOM_2970"/>
<dbReference type="AlphaFoldDB" id="A0A3T0KT11"/>
<dbReference type="Proteomes" id="UP000283095">
    <property type="component" value="Chromosome"/>
</dbReference>